<proteinExistence type="predicted"/>
<keyword evidence="2" id="KW-1185">Reference proteome</keyword>
<comment type="caution">
    <text evidence="1">The sequence shown here is derived from an EMBL/GenBank/DDBJ whole genome shotgun (WGS) entry which is preliminary data.</text>
</comment>
<sequence>MIEIKSFNYIKSSTDCIISFNILQRPLALAVVNHDNFHQVNFCFTVKLVSIDCFAYFQKRPVDSSQLSLSAIHKHEKHAYLRQMWACFLLHSAHLSTSLKEKESYTLQAGVLVQQMCTGKNYSNVYPLFDSHPFANCEEKKEVKLCLIK</sequence>
<accession>A0AAV4Y4T2</accession>
<name>A0AAV4Y4T2_CAEEX</name>
<gene>
    <name evidence="1" type="ORF">CEXT_442861</name>
</gene>
<dbReference type="EMBL" id="BPLR01001313">
    <property type="protein sequence ID" value="GIZ01514.1"/>
    <property type="molecule type" value="Genomic_DNA"/>
</dbReference>
<reference evidence="1 2" key="1">
    <citation type="submission" date="2021-06" db="EMBL/GenBank/DDBJ databases">
        <title>Caerostris extrusa draft genome.</title>
        <authorList>
            <person name="Kono N."/>
            <person name="Arakawa K."/>
        </authorList>
    </citation>
    <scope>NUCLEOTIDE SEQUENCE [LARGE SCALE GENOMIC DNA]</scope>
</reference>
<dbReference type="Proteomes" id="UP001054945">
    <property type="component" value="Unassembled WGS sequence"/>
</dbReference>
<organism evidence="1 2">
    <name type="scientific">Caerostris extrusa</name>
    <name type="common">Bark spider</name>
    <name type="synonym">Caerostris bankana</name>
    <dbReference type="NCBI Taxonomy" id="172846"/>
    <lineage>
        <taxon>Eukaryota</taxon>
        <taxon>Metazoa</taxon>
        <taxon>Ecdysozoa</taxon>
        <taxon>Arthropoda</taxon>
        <taxon>Chelicerata</taxon>
        <taxon>Arachnida</taxon>
        <taxon>Araneae</taxon>
        <taxon>Araneomorphae</taxon>
        <taxon>Entelegynae</taxon>
        <taxon>Araneoidea</taxon>
        <taxon>Araneidae</taxon>
        <taxon>Caerostris</taxon>
    </lineage>
</organism>
<evidence type="ECO:0000313" key="2">
    <source>
        <dbReference type="Proteomes" id="UP001054945"/>
    </source>
</evidence>
<dbReference type="AlphaFoldDB" id="A0AAV4Y4T2"/>
<evidence type="ECO:0000313" key="1">
    <source>
        <dbReference type="EMBL" id="GIZ01514.1"/>
    </source>
</evidence>
<protein>
    <submittedName>
        <fullName evidence="1">Uncharacterized protein</fullName>
    </submittedName>
</protein>